<dbReference type="Proteomes" id="UP000054166">
    <property type="component" value="Unassembled WGS sequence"/>
</dbReference>
<sequence length="141" mass="16449">MLQENPTADYILWGNQDAPTIPHAVKFEHPMECMAFLAYRRRLFMRGGFDLDALVYIIMTLEPAVRRRKISKETLYAQLRKEYGRGYVDWAVGSIKGKKYHRRDGKQFLVGEIPASTEDFADILQQLKALDRFSLLRHLKS</sequence>
<protein>
    <submittedName>
        <fullName evidence="1">Uncharacterized protein</fullName>
    </submittedName>
</protein>
<gene>
    <name evidence="1" type="ORF">PILCRDRAFT_810930</name>
</gene>
<dbReference type="OrthoDB" id="2975457at2759"/>
<accession>A0A0C3GJ40</accession>
<reference evidence="1 2" key="1">
    <citation type="submission" date="2014-04" db="EMBL/GenBank/DDBJ databases">
        <authorList>
            <consortium name="DOE Joint Genome Institute"/>
            <person name="Kuo A."/>
            <person name="Tarkka M."/>
            <person name="Buscot F."/>
            <person name="Kohler A."/>
            <person name="Nagy L.G."/>
            <person name="Floudas D."/>
            <person name="Copeland A."/>
            <person name="Barry K.W."/>
            <person name="Cichocki N."/>
            <person name="Veneault-Fourrey C."/>
            <person name="LaButti K."/>
            <person name="Lindquist E.A."/>
            <person name="Lipzen A."/>
            <person name="Lundell T."/>
            <person name="Morin E."/>
            <person name="Murat C."/>
            <person name="Sun H."/>
            <person name="Tunlid A."/>
            <person name="Henrissat B."/>
            <person name="Grigoriev I.V."/>
            <person name="Hibbett D.S."/>
            <person name="Martin F."/>
            <person name="Nordberg H.P."/>
            <person name="Cantor M.N."/>
            <person name="Hua S.X."/>
        </authorList>
    </citation>
    <scope>NUCLEOTIDE SEQUENCE [LARGE SCALE GENOMIC DNA]</scope>
    <source>
        <strain evidence="1 2">F 1598</strain>
    </source>
</reference>
<organism evidence="1 2">
    <name type="scientific">Piloderma croceum (strain F 1598)</name>
    <dbReference type="NCBI Taxonomy" id="765440"/>
    <lineage>
        <taxon>Eukaryota</taxon>
        <taxon>Fungi</taxon>
        <taxon>Dikarya</taxon>
        <taxon>Basidiomycota</taxon>
        <taxon>Agaricomycotina</taxon>
        <taxon>Agaricomycetes</taxon>
        <taxon>Agaricomycetidae</taxon>
        <taxon>Atheliales</taxon>
        <taxon>Atheliaceae</taxon>
        <taxon>Piloderma</taxon>
    </lineage>
</organism>
<dbReference type="InParanoid" id="A0A0C3GJ40"/>
<reference evidence="2" key="2">
    <citation type="submission" date="2015-01" db="EMBL/GenBank/DDBJ databases">
        <title>Evolutionary Origins and Diversification of the Mycorrhizal Mutualists.</title>
        <authorList>
            <consortium name="DOE Joint Genome Institute"/>
            <consortium name="Mycorrhizal Genomics Consortium"/>
            <person name="Kohler A."/>
            <person name="Kuo A."/>
            <person name="Nagy L.G."/>
            <person name="Floudas D."/>
            <person name="Copeland A."/>
            <person name="Barry K.W."/>
            <person name="Cichocki N."/>
            <person name="Veneault-Fourrey C."/>
            <person name="LaButti K."/>
            <person name="Lindquist E.A."/>
            <person name="Lipzen A."/>
            <person name="Lundell T."/>
            <person name="Morin E."/>
            <person name="Murat C."/>
            <person name="Riley R."/>
            <person name="Ohm R."/>
            <person name="Sun H."/>
            <person name="Tunlid A."/>
            <person name="Henrissat B."/>
            <person name="Grigoriev I.V."/>
            <person name="Hibbett D.S."/>
            <person name="Martin F."/>
        </authorList>
    </citation>
    <scope>NUCLEOTIDE SEQUENCE [LARGE SCALE GENOMIC DNA]</scope>
    <source>
        <strain evidence="2">F 1598</strain>
    </source>
</reference>
<dbReference type="AlphaFoldDB" id="A0A0C3GJ40"/>
<dbReference type="EMBL" id="KN832971">
    <property type="protein sequence ID" value="KIM91649.1"/>
    <property type="molecule type" value="Genomic_DNA"/>
</dbReference>
<dbReference type="HOGENOM" id="CLU_1825986_0_0_1"/>
<name>A0A0C3GJ40_PILCF</name>
<proteinExistence type="predicted"/>
<evidence type="ECO:0000313" key="2">
    <source>
        <dbReference type="Proteomes" id="UP000054166"/>
    </source>
</evidence>
<keyword evidence="2" id="KW-1185">Reference proteome</keyword>
<evidence type="ECO:0000313" key="1">
    <source>
        <dbReference type="EMBL" id="KIM91649.1"/>
    </source>
</evidence>